<dbReference type="GO" id="GO:0005840">
    <property type="term" value="C:ribosome"/>
    <property type="evidence" value="ECO:0007669"/>
    <property type="project" value="UniProtKB-KW"/>
</dbReference>
<dbReference type="InterPro" id="IPR021137">
    <property type="entry name" value="Ribosomal_bL35-like"/>
</dbReference>
<dbReference type="Proteomes" id="UP000724148">
    <property type="component" value="Unassembled WGS sequence"/>
</dbReference>
<name>A0A931SB33_9BACT</name>
<evidence type="ECO:0000313" key="6">
    <source>
        <dbReference type="EMBL" id="MBI2096682.1"/>
    </source>
</evidence>
<gene>
    <name evidence="6" type="ORF">HYT40_00785</name>
</gene>
<dbReference type="Gene3D" id="4.10.410.60">
    <property type="match status" value="1"/>
</dbReference>
<dbReference type="InterPro" id="IPR001706">
    <property type="entry name" value="Ribosomal_bL35"/>
</dbReference>
<dbReference type="Pfam" id="PF01632">
    <property type="entry name" value="Ribosomal_L35p"/>
    <property type="match status" value="1"/>
</dbReference>
<dbReference type="GO" id="GO:0006412">
    <property type="term" value="P:translation"/>
    <property type="evidence" value="ECO:0007669"/>
    <property type="project" value="InterPro"/>
</dbReference>
<proteinExistence type="inferred from homology"/>
<dbReference type="InterPro" id="IPR037229">
    <property type="entry name" value="Ribosomal_bL35_sf"/>
</dbReference>
<dbReference type="GO" id="GO:0003735">
    <property type="term" value="F:structural constituent of ribosome"/>
    <property type="evidence" value="ECO:0007669"/>
    <property type="project" value="InterPro"/>
</dbReference>
<evidence type="ECO:0000256" key="3">
    <source>
        <dbReference type="ARBA" id="ARBA00023274"/>
    </source>
</evidence>
<evidence type="ECO:0000256" key="5">
    <source>
        <dbReference type="RuleBase" id="RU000568"/>
    </source>
</evidence>
<dbReference type="InterPro" id="IPR018265">
    <property type="entry name" value="Ribosomal_bL35_CS"/>
</dbReference>
<dbReference type="GO" id="GO:1990904">
    <property type="term" value="C:ribonucleoprotein complex"/>
    <property type="evidence" value="ECO:0007669"/>
    <property type="project" value="UniProtKB-KW"/>
</dbReference>
<sequence>MLKTRKSVTKRIKITSTGKQLRRAARKNHFNAKERRTTQLRGQAFRPVEGVRARKVLASLPNR</sequence>
<evidence type="ECO:0000256" key="4">
    <source>
        <dbReference type="ARBA" id="ARBA00035486"/>
    </source>
</evidence>
<dbReference type="PRINTS" id="PR00064">
    <property type="entry name" value="RIBOSOMALL35"/>
</dbReference>
<dbReference type="PROSITE" id="PS00936">
    <property type="entry name" value="RIBOSOMAL_L35"/>
    <property type="match status" value="1"/>
</dbReference>
<dbReference type="EMBL" id="JACOZA010000020">
    <property type="protein sequence ID" value="MBI2096682.1"/>
    <property type="molecule type" value="Genomic_DNA"/>
</dbReference>
<reference evidence="6" key="1">
    <citation type="submission" date="2020-07" db="EMBL/GenBank/DDBJ databases">
        <title>Huge and variable diversity of episymbiotic CPR bacteria and DPANN archaea in groundwater ecosystems.</title>
        <authorList>
            <person name="He C.Y."/>
            <person name="Keren R."/>
            <person name="Whittaker M."/>
            <person name="Farag I.F."/>
            <person name="Doudna J."/>
            <person name="Cate J.H.D."/>
            <person name="Banfield J.F."/>
        </authorList>
    </citation>
    <scope>NUCLEOTIDE SEQUENCE</scope>
    <source>
        <strain evidence="6">NC_groundwater_193_Ag_S-0.1um_51_7</strain>
    </source>
</reference>
<evidence type="ECO:0000313" key="7">
    <source>
        <dbReference type="Proteomes" id="UP000724148"/>
    </source>
</evidence>
<evidence type="ECO:0000256" key="1">
    <source>
        <dbReference type="ARBA" id="ARBA00006598"/>
    </source>
</evidence>
<dbReference type="AlphaFoldDB" id="A0A931SB33"/>
<comment type="similarity">
    <text evidence="1 5">Belongs to the bacterial ribosomal protein bL35 family.</text>
</comment>
<protein>
    <recommendedName>
        <fullName evidence="4 5">50S ribosomal protein L35</fullName>
    </recommendedName>
</protein>
<evidence type="ECO:0000256" key="2">
    <source>
        <dbReference type="ARBA" id="ARBA00022980"/>
    </source>
</evidence>
<organism evidence="6 7">
    <name type="scientific">Candidatus Sungiibacteriota bacterium</name>
    <dbReference type="NCBI Taxonomy" id="2750080"/>
    <lineage>
        <taxon>Bacteria</taxon>
        <taxon>Candidatus Sungiibacteriota</taxon>
    </lineage>
</organism>
<keyword evidence="2 5" id="KW-0689">Ribosomal protein</keyword>
<comment type="caution">
    <text evidence="6">The sequence shown here is derived from an EMBL/GenBank/DDBJ whole genome shotgun (WGS) entry which is preliminary data.</text>
</comment>
<keyword evidence="3 5" id="KW-0687">Ribonucleoprotein</keyword>
<dbReference type="SUPFAM" id="SSF143034">
    <property type="entry name" value="L35p-like"/>
    <property type="match status" value="1"/>
</dbReference>
<accession>A0A931SB33</accession>